<dbReference type="GO" id="GO:0016788">
    <property type="term" value="F:hydrolase activity, acting on ester bonds"/>
    <property type="evidence" value="ECO:0007669"/>
    <property type="project" value="InterPro"/>
</dbReference>
<protein>
    <submittedName>
        <fullName evidence="4">Hydrolase, tatD family</fullName>
    </submittedName>
</protein>
<name>A0A0G1SFV3_9BACT</name>
<dbReference type="SUPFAM" id="SSF51556">
    <property type="entry name" value="Metallo-dependent hydrolases"/>
    <property type="match status" value="1"/>
</dbReference>
<reference evidence="4 5" key="1">
    <citation type="journal article" date="2015" name="Nature">
        <title>rRNA introns, odd ribosomes, and small enigmatic genomes across a large radiation of phyla.</title>
        <authorList>
            <person name="Brown C.T."/>
            <person name="Hug L.A."/>
            <person name="Thomas B.C."/>
            <person name="Sharon I."/>
            <person name="Castelle C.J."/>
            <person name="Singh A."/>
            <person name="Wilkins M.J."/>
            <person name="Williams K.H."/>
            <person name="Banfield J.F."/>
        </authorList>
    </citation>
    <scope>NUCLEOTIDE SEQUENCE [LARGE SCALE GENOMIC DNA]</scope>
</reference>
<keyword evidence="2 4" id="KW-0378">Hydrolase</keyword>
<dbReference type="InterPro" id="IPR032466">
    <property type="entry name" value="Metal_Hydrolase"/>
</dbReference>
<dbReference type="Gene3D" id="3.20.20.140">
    <property type="entry name" value="Metal-dependent hydrolases"/>
    <property type="match status" value="1"/>
</dbReference>
<dbReference type="GO" id="GO:0046872">
    <property type="term" value="F:metal ion binding"/>
    <property type="evidence" value="ECO:0007669"/>
    <property type="project" value="UniProtKB-KW"/>
</dbReference>
<dbReference type="Proteomes" id="UP000034705">
    <property type="component" value="Unassembled WGS sequence"/>
</dbReference>
<evidence type="ECO:0000256" key="3">
    <source>
        <dbReference type="PIRSR" id="PIRSR005902-1"/>
    </source>
</evidence>
<dbReference type="EMBL" id="LCMG01000023">
    <property type="protein sequence ID" value="KKU32210.1"/>
    <property type="molecule type" value="Genomic_DNA"/>
</dbReference>
<dbReference type="InterPro" id="IPR018228">
    <property type="entry name" value="DNase_TatD-rel_CS"/>
</dbReference>
<dbReference type="CDD" id="cd01310">
    <property type="entry name" value="TatD_DNAse"/>
    <property type="match status" value="1"/>
</dbReference>
<dbReference type="PANTHER" id="PTHR46124:SF2">
    <property type="entry name" value="D-AMINOACYL-TRNA DEACYLASE"/>
    <property type="match status" value="1"/>
</dbReference>
<dbReference type="PROSITE" id="PS01091">
    <property type="entry name" value="TATD_3"/>
    <property type="match status" value="1"/>
</dbReference>
<evidence type="ECO:0000256" key="2">
    <source>
        <dbReference type="ARBA" id="ARBA00022801"/>
    </source>
</evidence>
<dbReference type="AlphaFoldDB" id="A0A0G1SFV3"/>
<feature type="binding site" evidence="3">
    <location>
        <position position="182"/>
    </location>
    <ligand>
        <name>a divalent metal cation</name>
        <dbReference type="ChEBI" id="CHEBI:60240"/>
        <label>2</label>
    </ligand>
</feature>
<feature type="binding site" evidence="3">
    <location>
        <position position="154"/>
    </location>
    <ligand>
        <name>a divalent metal cation</name>
        <dbReference type="ChEBI" id="CHEBI:60240"/>
        <label>2</label>
    </ligand>
</feature>
<comment type="caution">
    <text evidence="4">The sequence shown here is derived from an EMBL/GenBank/DDBJ whole genome shotgun (WGS) entry which is preliminary data.</text>
</comment>
<dbReference type="Pfam" id="PF01026">
    <property type="entry name" value="TatD_DNase"/>
    <property type="match status" value="1"/>
</dbReference>
<feature type="binding site" evidence="3">
    <location>
        <position position="9"/>
    </location>
    <ligand>
        <name>a divalent metal cation</name>
        <dbReference type="ChEBI" id="CHEBI:60240"/>
        <label>1</label>
    </ligand>
</feature>
<proteinExistence type="predicted"/>
<evidence type="ECO:0000313" key="4">
    <source>
        <dbReference type="EMBL" id="KKU32210.1"/>
    </source>
</evidence>
<feature type="binding site" evidence="3">
    <location>
        <position position="112"/>
    </location>
    <ligand>
        <name>a divalent metal cation</name>
        <dbReference type="ChEBI" id="CHEBI:60240"/>
        <label>1</label>
    </ligand>
</feature>
<sequence>MSMIDTHCHVHFRAYREDMDKVICRSLEKGVKMITVGTQLDTSQRGLEVAEHYDGVWATVGMHPSHLCAQNFVDDEELDPSAQQMIHTGGHTFDPADFLPLARHPKCVAIGECGLDYVHIPENLNREEVIAKQKQTVRQHFDLASEVGLPLAIHSREAQKDQLALIREYIQAGKLARRGVIHCFTGTLEEAQEYLETGFLISFTGIITFSPRKKDLLVGGLSPLQEVVRQLPLESIMIETDAPYISPEPYRGKRNEPWQVEFVARKIAEIKKISFEEVCEVTTKNAEKLFGIHV</sequence>
<dbReference type="PANTHER" id="PTHR46124">
    <property type="entry name" value="D-AMINOACYL-TRNA DEACYLASE"/>
    <property type="match status" value="1"/>
</dbReference>
<organism evidence="4 5">
    <name type="scientific">Candidatus Uhrbacteria bacterium GW2011_GWF2_46_218</name>
    <dbReference type="NCBI Taxonomy" id="1619001"/>
    <lineage>
        <taxon>Bacteria</taxon>
        <taxon>Candidatus Uhriibacteriota</taxon>
    </lineage>
</organism>
<dbReference type="PATRIC" id="fig|1619001.3.peg.859"/>
<evidence type="ECO:0000256" key="1">
    <source>
        <dbReference type="ARBA" id="ARBA00022723"/>
    </source>
</evidence>
<feature type="binding site" evidence="3">
    <location>
        <position position="241"/>
    </location>
    <ligand>
        <name>a divalent metal cation</name>
        <dbReference type="ChEBI" id="CHEBI:60240"/>
        <label>1</label>
    </ligand>
</feature>
<dbReference type="PIRSF" id="PIRSF005902">
    <property type="entry name" value="DNase_TatD"/>
    <property type="match status" value="1"/>
</dbReference>
<dbReference type="FunFam" id="3.20.20.140:FF:000005">
    <property type="entry name" value="TatD family hydrolase"/>
    <property type="match status" value="1"/>
</dbReference>
<keyword evidence="1 3" id="KW-0479">Metal-binding</keyword>
<dbReference type="InterPro" id="IPR001130">
    <property type="entry name" value="TatD-like"/>
</dbReference>
<accession>A0A0G1SFV3</accession>
<gene>
    <name evidence="4" type="ORF">UX45_C0023G0010</name>
</gene>
<feature type="binding site" evidence="3">
    <location>
        <position position="7"/>
    </location>
    <ligand>
        <name>a divalent metal cation</name>
        <dbReference type="ChEBI" id="CHEBI:60240"/>
        <label>1</label>
    </ligand>
</feature>
<evidence type="ECO:0000313" key="5">
    <source>
        <dbReference type="Proteomes" id="UP000034705"/>
    </source>
</evidence>